<comment type="function">
    <text evidence="12">Necessary for flagellar biosynthesis. May be involved in translocation of the flagellum.</text>
</comment>
<keyword evidence="17" id="KW-0966">Cell projection</keyword>
<protein>
    <recommendedName>
        <fullName evidence="3 13">Flagellar biosynthesis protein FlhF</fullName>
    </recommendedName>
</protein>
<evidence type="ECO:0000256" key="12">
    <source>
        <dbReference type="ARBA" id="ARBA00025337"/>
    </source>
</evidence>
<keyword evidence="6" id="KW-0547">Nucleotide-binding</keyword>
<feature type="region of interest" description="Disordered" evidence="14">
    <location>
        <begin position="50"/>
        <end position="96"/>
    </location>
</feature>
<evidence type="ECO:0000256" key="2">
    <source>
        <dbReference type="ARBA" id="ARBA00008531"/>
    </source>
</evidence>
<evidence type="ECO:0000313" key="18">
    <source>
        <dbReference type="Proteomes" id="UP001231915"/>
    </source>
</evidence>
<comment type="caution">
    <text evidence="17">The sequence shown here is derived from an EMBL/GenBank/DDBJ whole genome shotgun (WGS) entry which is preliminary data.</text>
</comment>
<evidence type="ECO:0000256" key="3">
    <source>
        <dbReference type="ARBA" id="ARBA00014919"/>
    </source>
</evidence>
<evidence type="ECO:0000256" key="11">
    <source>
        <dbReference type="ARBA" id="ARBA00023225"/>
    </source>
</evidence>
<dbReference type="InterPro" id="IPR003593">
    <property type="entry name" value="AAA+_ATPase"/>
</dbReference>
<keyword evidence="11" id="KW-1006">Bacterial flagellum protein export</keyword>
<dbReference type="SMART" id="SM00962">
    <property type="entry name" value="SRP54"/>
    <property type="match status" value="1"/>
</dbReference>
<dbReference type="CDD" id="cd17873">
    <property type="entry name" value="FlhF"/>
    <property type="match status" value="1"/>
</dbReference>
<keyword evidence="10" id="KW-0472">Membrane</keyword>
<evidence type="ECO:0000259" key="15">
    <source>
        <dbReference type="SMART" id="SM00382"/>
    </source>
</evidence>
<feature type="domain" description="AAA+ ATPase" evidence="15">
    <location>
        <begin position="280"/>
        <end position="451"/>
    </location>
</feature>
<dbReference type="Pfam" id="PF00448">
    <property type="entry name" value="SRP54"/>
    <property type="match status" value="1"/>
</dbReference>
<dbReference type="Gene3D" id="1.20.120.1380">
    <property type="entry name" value="Flagellar FlhF biosynthesis protein, N domain"/>
    <property type="match status" value="1"/>
</dbReference>
<keyword evidence="17" id="KW-0282">Flagellum</keyword>
<keyword evidence="8" id="KW-0653">Protein transport</keyword>
<dbReference type="PANTHER" id="PTHR43134:SF3">
    <property type="entry name" value="FLAGELLAR BIOSYNTHESIS PROTEIN FLHF"/>
    <property type="match status" value="1"/>
</dbReference>
<dbReference type="SMART" id="SM00382">
    <property type="entry name" value="AAA"/>
    <property type="match status" value="1"/>
</dbReference>
<keyword evidence="5" id="KW-1003">Cell membrane</keyword>
<dbReference type="InterPro" id="IPR020006">
    <property type="entry name" value="FlhF"/>
</dbReference>
<evidence type="ECO:0000256" key="10">
    <source>
        <dbReference type="ARBA" id="ARBA00023136"/>
    </source>
</evidence>
<dbReference type="SUPFAM" id="SSF52540">
    <property type="entry name" value="P-loop containing nucleoside triphosphate hydrolases"/>
    <property type="match status" value="1"/>
</dbReference>
<dbReference type="InterPro" id="IPR000897">
    <property type="entry name" value="SRP54_GTPase_dom"/>
</dbReference>
<evidence type="ECO:0000256" key="1">
    <source>
        <dbReference type="ARBA" id="ARBA00004413"/>
    </source>
</evidence>
<evidence type="ECO:0000256" key="8">
    <source>
        <dbReference type="ARBA" id="ARBA00022927"/>
    </source>
</evidence>
<organism evidence="17 18">
    <name type="scientific">Pseudoalteromonas obscura</name>
    <dbReference type="NCBI Taxonomy" id="3048491"/>
    <lineage>
        <taxon>Bacteria</taxon>
        <taxon>Pseudomonadati</taxon>
        <taxon>Pseudomonadota</taxon>
        <taxon>Gammaproteobacteria</taxon>
        <taxon>Alteromonadales</taxon>
        <taxon>Pseudoalteromonadaceae</taxon>
        <taxon>Pseudoalteromonas</taxon>
    </lineage>
</organism>
<dbReference type="InterPro" id="IPR027417">
    <property type="entry name" value="P-loop_NTPase"/>
</dbReference>
<evidence type="ECO:0000259" key="16">
    <source>
        <dbReference type="SMART" id="SM00962"/>
    </source>
</evidence>
<feature type="compositionally biased region" description="Polar residues" evidence="14">
    <location>
        <begin position="138"/>
        <end position="151"/>
    </location>
</feature>
<feature type="region of interest" description="Disordered" evidence="14">
    <location>
        <begin position="138"/>
        <end position="176"/>
    </location>
</feature>
<keyword evidence="18" id="KW-1185">Reference proteome</keyword>
<keyword evidence="7" id="KW-1005">Bacterial flagellum biogenesis</keyword>
<proteinExistence type="inferred from homology"/>
<feature type="compositionally biased region" description="Low complexity" evidence="14">
    <location>
        <begin position="86"/>
        <end position="95"/>
    </location>
</feature>
<evidence type="ECO:0000256" key="9">
    <source>
        <dbReference type="ARBA" id="ARBA00023134"/>
    </source>
</evidence>
<evidence type="ECO:0000256" key="5">
    <source>
        <dbReference type="ARBA" id="ARBA00022475"/>
    </source>
</evidence>
<comment type="subcellular location">
    <subcellularLocation>
        <location evidence="1">Cell membrane</location>
        <topology evidence="1">Peripheral membrane protein</topology>
        <orientation evidence="1">Cytoplasmic side</orientation>
    </subcellularLocation>
</comment>
<evidence type="ECO:0000256" key="7">
    <source>
        <dbReference type="ARBA" id="ARBA00022795"/>
    </source>
</evidence>
<gene>
    <name evidence="17" type="primary">flhF</name>
    <name evidence="17" type="ORF">QNM18_25800</name>
</gene>
<dbReference type="Proteomes" id="UP001231915">
    <property type="component" value="Unassembled WGS sequence"/>
</dbReference>
<evidence type="ECO:0000256" key="14">
    <source>
        <dbReference type="SAM" id="MobiDB-lite"/>
    </source>
</evidence>
<evidence type="ECO:0000256" key="13">
    <source>
        <dbReference type="NCBIfam" id="TIGR03499"/>
    </source>
</evidence>
<reference evidence="17 18" key="1">
    <citation type="submission" date="2023-05" db="EMBL/GenBank/DDBJ databases">
        <title>Pseudoalteromonas ardens sp. nov., Pseudoalteromonas obscura sp. nov., and Pseudoalteromonas umbrosa sp. nov., isolated from the coral Montipora capitata.</title>
        <authorList>
            <person name="Thomas E.M."/>
            <person name="Smith E.M."/>
            <person name="Papke E."/>
            <person name="Shlafstein M.D."/>
            <person name="Oline D.K."/>
            <person name="Videau P."/>
            <person name="Saw J.H."/>
            <person name="Strangman W.K."/>
            <person name="Ushijima B."/>
        </authorList>
    </citation>
    <scope>NUCLEOTIDE SEQUENCE [LARGE SCALE GENOMIC DNA]</scope>
    <source>
        <strain evidence="17 18">P94</strain>
    </source>
</reference>
<comment type="similarity">
    <text evidence="2">Belongs to the GTP-binding SRP family.</text>
</comment>
<sequence length="499" mass="55459">MKIKRFFAKDMRTALKEVKDELGADAVIMSNKKLADGVEIVAAIDNDRVAPQSQAAPVETRPEPAPAAVQKPTYSQPARVVKPQTRRPQAQPQAQVADSLEALLERQAPKPRSPELASMFSHSGIDTDDLFQPQQAQRPEFNQTQQAQPISARQRPVKEADPISSDWGFDDDLDSELDPLQTATAAAPQDEMSSMRDEMNAIRQLLEYQLSGLMKQEMERRDPTRACLVDRLQGMGISSDVAEQMACFIPDDVSRKEAWNALLNMVVNQMHTTNNDILRQGGVYAMVGPTGVGKTTTVAKLAALGAQKYGADKVALITTDTYRIGAYEQLATYGRIIGCPVKQVKDANELAEVLYHLRNKRLVLIDTAGMSQRDLRLTEQLNTLMRSSRVDIRSYLVLSATSQMHVLQETVNHFKKVNLSGCIFTKLDECLSLGEIISIAIQNRLPIGYLTNGQRVPEDIRVANAQKLVKKAEQLYLKRTKAQHSRREAVASQTVGMYD</sequence>
<dbReference type="InterPro" id="IPR047040">
    <property type="entry name" value="FlhF__GTPase_dom"/>
</dbReference>
<dbReference type="EMBL" id="JASJUT010000018">
    <property type="protein sequence ID" value="MDK2598474.1"/>
    <property type="molecule type" value="Genomic_DNA"/>
</dbReference>
<accession>A0ABT7ETU3</accession>
<keyword evidence="9" id="KW-0342">GTP-binding</keyword>
<keyword evidence="17" id="KW-0969">Cilium</keyword>
<dbReference type="NCBIfam" id="TIGR03499">
    <property type="entry name" value="FlhF"/>
    <property type="match status" value="1"/>
</dbReference>
<evidence type="ECO:0000256" key="4">
    <source>
        <dbReference type="ARBA" id="ARBA00022448"/>
    </source>
</evidence>
<dbReference type="RefSeq" id="WP_211010441.1">
    <property type="nucleotide sequence ID" value="NZ_JASJUT010000018.1"/>
</dbReference>
<evidence type="ECO:0000256" key="6">
    <source>
        <dbReference type="ARBA" id="ARBA00022741"/>
    </source>
</evidence>
<feature type="domain" description="SRP54-type proteins GTP-binding" evidence="16">
    <location>
        <begin position="281"/>
        <end position="474"/>
    </location>
</feature>
<keyword evidence="4" id="KW-0813">Transport</keyword>
<dbReference type="Gene3D" id="3.40.50.300">
    <property type="entry name" value="P-loop containing nucleotide triphosphate hydrolases"/>
    <property type="match status" value="1"/>
</dbReference>
<name>A0ABT7ETU3_9GAMM</name>
<evidence type="ECO:0000313" key="17">
    <source>
        <dbReference type="EMBL" id="MDK2598474.1"/>
    </source>
</evidence>
<dbReference type="PANTHER" id="PTHR43134">
    <property type="entry name" value="SIGNAL RECOGNITION PARTICLE RECEPTOR SUBUNIT ALPHA"/>
    <property type="match status" value="1"/>
</dbReference>
<feature type="region of interest" description="Disordered" evidence="14">
    <location>
        <begin position="108"/>
        <end position="127"/>
    </location>
</feature>